<name>A0A1G9U0C0_9ACTN</name>
<keyword evidence="2" id="KW-1185">Reference proteome</keyword>
<accession>A0A1G9U0C0</accession>
<evidence type="ECO:0000313" key="1">
    <source>
        <dbReference type="EMBL" id="SDM53312.1"/>
    </source>
</evidence>
<evidence type="ECO:0000313" key="2">
    <source>
        <dbReference type="Proteomes" id="UP000199202"/>
    </source>
</evidence>
<dbReference type="EMBL" id="FNDJ01000046">
    <property type="protein sequence ID" value="SDM53312.1"/>
    <property type="molecule type" value="Genomic_DNA"/>
</dbReference>
<sequence>MIPQGRELGQGRRALLALLALGVTALSIHAIFASGFGRLPAAGRGTAAGPAEPVLAVVSGDFWLTYLPAGLERGGGGAIRQEPGVAGEWARFRSAGGFVEARVEHGAVAGGWASYRERVAVPGAREITVRGRPAVAGRHPGGGLMIAWLERAGTGAWIRVSDSLSGDLMAIAASAKSL</sequence>
<reference evidence="1 2" key="1">
    <citation type="submission" date="2016-10" db="EMBL/GenBank/DDBJ databases">
        <authorList>
            <person name="de Groot N.N."/>
        </authorList>
    </citation>
    <scope>NUCLEOTIDE SEQUENCE [LARGE SCALE GENOMIC DNA]</scope>
    <source>
        <strain evidence="1 2">CGMCC 4.6533</strain>
    </source>
</reference>
<dbReference type="AlphaFoldDB" id="A0A1G9U0C0"/>
<dbReference type="RefSeq" id="WP_090946898.1">
    <property type="nucleotide sequence ID" value="NZ_FNDJ01000046.1"/>
</dbReference>
<dbReference type="STRING" id="633440.SAMN05421869_14662"/>
<gene>
    <name evidence="1" type="ORF">SAMN05421869_14662</name>
</gene>
<organism evidence="1 2">
    <name type="scientific">Nonomuraea jiangxiensis</name>
    <dbReference type="NCBI Taxonomy" id="633440"/>
    <lineage>
        <taxon>Bacteria</taxon>
        <taxon>Bacillati</taxon>
        <taxon>Actinomycetota</taxon>
        <taxon>Actinomycetes</taxon>
        <taxon>Streptosporangiales</taxon>
        <taxon>Streptosporangiaceae</taxon>
        <taxon>Nonomuraea</taxon>
    </lineage>
</organism>
<dbReference type="Proteomes" id="UP000199202">
    <property type="component" value="Unassembled WGS sequence"/>
</dbReference>
<dbReference type="OrthoDB" id="3469901at2"/>
<proteinExistence type="predicted"/>
<protein>
    <submittedName>
        <fullName evidence="1">Uncharacterized protein</fullName>
    </submittedName>
</protein>